<name>A0A4Y9SVW4_9BURK</name>
<dbReference type="Pfam" id="PF00107">
    <property type="entry name" value="ADH_zinc_N"/>
    <property type="match status" value="1"/>
</dbReference>
<dbReference type="InterPro" id="IPR013149">
    <property type="entry name" value="ADH-like_C"/>
</dbReference>
<proteinExistence type="inferred from homology"/>
<accession>A0A4Y9SVW4</accession>
<evidence type="ECO:0000256" key="4">
    <source>
        <dbReference type="ARBA" id="ARBA00023002"/>
    </source>
</evidence>
<dbReference type="InterPro" id="IPR020843">
    <property type="entry name" value="ER"/>
</dbReference>
<dbReference type="PANTHER" id="PTHR42813">
    <property type="entry name" value="ZINC-TYPE ALCOHOL DEHYDROGENASE-LIKE"/>
    <property type="match status" value="1"/>
</dbReference>
<comment type="caution">
    <text evidence="7">The sequence shown here is derived from an EMBL/GenBank/DDBJ whole genome shotgun (WGS) entry which is preliminary data.</text>
</comment>
<keyword evidence="4" id="KW-0560">Oxidoreductase</keyword>
<evidence type="ECO:0000256" key="2">
    <source>
        <dbReference type="ARBA" id="ARBA00022723"/>
    </source>
</evidence>
<comment type="similarity">
    <text evidence="5">Belongs to the zinc-containing alcohol dehydrogenase family.</text>
</comment>
<keyword evidence="2 5" id="KW-0479">Metal-binding</keyword>
<dbReference type="OrthoDB" id="9773078at2"/>
<keyword evidence="3 5" id="KW-0862">Zinc</keyword>
<reference evidence="7 8" key="1">
    <citation type="submission" date="2019-03" db="EMBL/GenBank/DDBJ databases">
        <title>Draft genome of Massilia hortus sp. nov., a novel bacterial species of the Oxalobacteraceae family.</title>
        <authorList>
            <person name="Peta V."/>
            <person name="Raths R."/>
            <person name="Bucking H."/>
        </authorList>
    </citation>
    <scope>NUCLEOTIDE SEQUENCE [LARGE SCALE GENOMIC DNA]</scope>
    <source>
        <strain evidence="7 8">ONC3</strain>
    </source>
</reference>
<dbReference type="GO" id="GO:0016616">
    <property type="term" value="F:oxidoreductase activity, acting on the CH-OH group of donors, NAD or NADP as acceptor"/>
    <property type="evidence" value="ECO:0007669"/>
    <property type="project" value="UniProtKB-ARBA"/>
</dbReference>
<dbReference type="InterPro" id="IPR036291">
    <property type="entry name" value="NAD(P)-bd_dom_sf"/>
</dbReference>
<dbReference type="EMBL" id="SPUM01000132">
    <property type="protein sequence ID" value="TFW28876.1"/>
    <property type="molecule type" value="Genomic_DNA"/>
</dbReference>
<dbReference type="Gene3D" id="3.40.50.720">
    <property type="entry name" value="NAD(P)-binding Rossmann-like Domain"/>
    <property type="match status" value="1"/>
</dbReference>
<dbReference type="InterPro" id="IPR011032">
    <property type="entry name" value="GroES-like_sf"/>
</dbReference>
<dbReference type="AlphaFoldDB" id="A0A4Y9SVW4"/>
<comment type="cofactor">
    <cofactor evidence="1 5">
        <name>Zn(2+)</name>
        <dbReference type="ChEBI" id="CHEBI:29105"/>
    </cofactor>
</comment>
<dbReference type="SMART" id="SM00829">
    <property type="entry name" value="PKS_ER"/>
    <property type="match status" value="1"/>
</dbReference>
<keyword evidence="8" id="KW-1185">Reference proteome</keyword>
<evidence type="ECO:0000256" key="1">
    <source>
        <dbReference type="ARBA" id="ARBA00001947"/>
    </source>
</evidence>
<evidence type="ECO:0000313" key="8">
    <source>
        <dbReference type="Proteomes" id="UP000297258"/>
    </source>
</evidence>
<dbReference type="InterPro" id="IPR013154">
    <property type="entry name" value="ADH-like_N"/>
</dbReference>
<evidence type="ECO:0000256" key="5">
    <source>
        <dbReference type="RuleBase" id="RU361277"/>
    </source>
</evidence>
<dbReference type="InterPro" id="IPR002328">
    <property type="entry name" value="ADH_Zn_CS"/>
</dbReference>
<dbReference type="PANTHER" id="PTHR42813:SF7">
    <property type="entry name" value="ALCOHOL DEHYDROGENASE (ZN-DEPENDENT)-RELATED"/>
    <property type="match status" value="1"/>
</dbReference>
<organism evidence="7 8">
    <name type="scientific">Massilia horti</name>
    <dbReference type="NCBI Taxonomy" id="2562153"/>
    <lineage>
        <taxon>Bacteria</taxon>
        <taxon>Pseudomonadati</taxon>
        <taxon>Pseudomonadota</taxon>
        <taxon>Betaproteobacteria</taxon>
        <taxon>Burkholderiales</taxon>
        <taxon>Oxalobacteraceae</taxon>
        <taxon>Telluria group</taxon>
        <taxon>Massilia</taxon>
    </lineage>
</organism>
<protein>
    <submittedName>
        <fullName evidence="7">Glutathione-dependent formaldehyde dehydrogenase</fullName>
    </submittedName>
</protein>
<dbReference type="Proteomes" id="UP000297258">
    <property type="component" value="Unassembled WGS sequence"/>
</dbReference>
<feature type="domain" description="Enoyl reductase (ER)" evidence="6">
    <location>
        <begin position="7"/>
        <end position="321"/>
    </location>
</feature>
<dbReference type="Pfam" id="PF08240">
    <property type="entry name" value="ADH_N"/>
    <property type="match status" value="1"/>
</dbReference>
<dbReference type="PROSITE" id="PS00059">
    <property type="entry name" value="ADH_ZINC"/>
    <property type="match status" value="1"/>
</dbReference>
<dbReference type="RefSeq" id="WP_135191377.1">
    <property type="nucleotide sequence ID" value="NZ_SPUM01000132.1"/>
</dbReference>
<dbReference type="SUPFAM" id="SSF51735">
    <property type="entry name" value="NAD(P)-binding Rossmann-fold domains"/>
    <property type="match status" value="1"/>
</dbReference>
<evidence type="ECO:0000256" key="3">
    <source>
        <dbReference type="ARBA" id="ARBA00022833"/>
    </source>
</evidence>
<evidence type="ECO:0000313" key="7">
    <source>
        <dbReference type="EMBL" id="TFW28876.1"/>
    </source>
</evidence>
<dbReference type="Gene3D" id="3.90.180.10">
    <property type="entry name" value="Medium-chain alcohol dehydrogenases, catalytic domain"/>
    <property type="match status" value="1"/>
</dbReference>
<sequence>MKAVVFHDVGDIRLEDVPEPKIENPNDAIVRVTVSAICGTDLHFVRGSVSGMRAGTILGHEAVGIVEQVGSNVRNVAVGDRVVIPSTIACGYCSYCRAGYYSQCDTTNPNGPAAGTSFYGGPEANGGFNGLQAEKARIPFASVNLVKLPDEITDDQAILLSDIFPTGYFGAELANIKPGHTVVVFGCGPVGQFAIASAKLMGAGRILAVDNLPDRLEMARKQGAETINFDEEDPVKMCKELTGGIGPDCAIDAVGVDATCAHHGPAAAQAQQMKQQFQQEVAAVAPKQHPSGPNWHPGEAPSQAQQWAVEALAKAGTLAVIGVYPTNDMAFPIGKAMNKNLTIKMGNCNHRKYIPNLIELVRSAAFDPTKIITQHEPMDSVIDAYKAFDEHRPGWLKVEVVPSGGARPS</sequence>
<evidence type="ECO:0000259" key="6">
    <source>
        <dbReference type="SMART" id="SM00829"/>
    </source>
</evidence>
<dbReference type="CDD" id="cd08283">
    <property type="entry name" value="FDH_like_1"/>
    <property type="match status" value="1"/>
</dbReference>
<gene>
    <name evidence="7" type="ORF">E4O92_19760</name>
</gene>
<dbReference type="GO" id="GO:0008270">
    <property type="term" value="F:zinc ion binding"/>
    <property type="evidence" value="ECO:0007669"/>
    <property type="project" value="InterPro"/>
</dbReference>
<dbReference type="SUPFAM" id="SSF50129">
    <property type="entry name" value="GroES-like"/>
    <property type="match status" value="1"/>
</dbReference>